<dbReference type="EMBL" id="LJYF01000029">
    <property type="protein sequence ID" value="KRP94502.1"/>
    <property type="molecule type" value="Genomic_DNA"/>
</dbReference>
<comment type="caution">
    <text evidence="1">The sequence shown here is derived from an EMBL/GenBank/DDBJ whole genome shotgun (WGS) entry which is preliminary data.</text>
</comment>
<name>A0A0R3CA54_9BRAD</name>
<reference evidence="1 2" key="1">
    <citation type="submission" date="2015-09" db="EMBL/GenBank/DDBJ databases">
        <title>Draft Genome Sequence of the Strain BR 3267 (Bradyrhizobium yuanmingense) recommended as inoculant for cowpea in Brazil.</title>
        <authorList>
            <person name="Simoes-Araujo J.L."/>
            <person name="Zilli J.E."/>
        </authorList>
    </citation>
    <scope>NUCLEOTIDE SEQUENCE [LARGE SCALE GENOMIC DNA]</scope>
    <source>
        <strain evidence="1 2">BR3267</strain>
    </source>
</reference>
<dbReference type="Pfam" id="PF06170">
    <property type="entry name" value="DUF983"/>
    <property type="match status" value="1"/>
</dbReference>
<proteinExistence type="predicted"/>
<sequence length="133" mass="14291">MNDSAGTPPSETTVLQSALRGLACKCPRCGQGRLYAGFLTLAPACDRCGLDYAFIDTGDGPAIFIIMLAGGIVVACALIVEVKYQPPYWLHAVLWLPLILATTLLPLRSMKSLLIALQFHHKAAPGRLVDRAK</sequence>
<evidence type="ECO:0000313" key="2">
    <source>
        <dbReference type="Proteomes" id="UP000051380"/>
    </source>
</evidence>
<dbReference type="OrthoDB" id="9799456at2"/>
<gene>
    <name evidence="1" type="ORF">AOQ72_25370</name>
</gene>
<evidence type="ECO:0000313" key="1">
    <source>
        <dbReference type="EMBL" id="KRP94502.1"/>
    </source>
</evidence>
<dbReference type="Proteomes" id="UP000051380">
    <property type="component" value="Unassembled WGS sequence"/>
</dbReference>
<dbReference type="InterPro" id="IPR009325">
    <property type="entry name" value="DUF983"/>
</dbReference>
<organism evidence="1 2">
    <name type="scientific">Bradyrhizobium yuanmingense</name>
    <dbReference type="NCBI Taxonomy" id="108015"/>
    <lineage>
        <taxon>Bacteria</taxon>
        <taxon>Pseudomonadati</taxon>
        <taxon>Pseudomonadota</taxon>
        <taxon>Alphaproteobacteria</taxon>
        <taxon>Hyphomicrobiales</taxon>
        <taxon>Nitrobacteraceae</taxon>
        <taxon>Bradyrhizobium</taxon>
    </lineage>
</organism>
<accession>A0A0R3CA54</accession>
<dbReference type="RefSeq" id="WP_057028421.1">
    <property type="nucleotide sequence ID" value="NZ_LJYF01000029.1"/>
</dbReference>
<dbReference type="AlphaFoldDB" id="A0A0R3CA54"/>
<protein>
    <submittedName>
        <fullName evidence="1">Uncharacterized protein</fullName>
    </submittedName>
</protein>
<dbReference type="STRING" id="108015.GA0061099_1002816"/>